<dbReference type="RefSeq" id="WP_167950117.1">
    <property type="nucleotide sequence ID" value="NZ_BAAAPQ010000026.1"/>
</dbReference>
<evidence type="ECO:0000313" key="2">
    <source>
        <dbReference type="EMBL" id="NJC56216.1"/>
    </source>
</evidence>
<protein>
    <submittedName>
        <fullName evidence="2">Uncharacterized protein</fullName>
    </submittedName>
</protein>
<sequence>MSECGSSGGGGVGFGRIVIARSGGFAGLSLVWDLDIDASSLREEIGSQVTRLPWPSTAADGAEPAHVGPGEAGAGGAGQADRFVYEIESRYGRARLGETELTGEWRLLVDTVRQVAEPQRRTPGAGQ</sequence>
<dbReference type="InterPro" id="IPR049457">
    <property type="entry name" value="Emfourin"/>
</dbReference>
<dbReference type="Pfam" id="PF20242">
    <property type="entry name" value="Emfourin"/>
    <property type="match status" value="1"/>
</dbReference>
<name>A0A846RW78_9MICO</name>
<proteinExistence type="predicted"/>
<dbReference type="Proteomes" id="UP000576792">
    <property type="component" value="Unassembled WGS sequence"/>
</dbReference>
<evidence type="ECO:0000313" key="3">
    <source>
        <dbReference type="Proteomes" id="UP000576792"/>
    </source>
</evidence>
<gene>
    <name evidence="2" type="ORF">BKA07_001251</name>
</gene>
<dbReference type="EMBL" id="JAATJN010000001">
    <property type="protein sequence ID" value="NJC56216.1"/>
    <property type="molecule type" value="Genomic_DNA"/>
</dbReference>
<feature type="region of interest" description="Disordered" evidence="1">
    <location>
        <begin position="49"/>
        <end position="78"/>
    </location>
</feature>
<comment type="caution">
    <text evidence="2">The sequence shown here is derived from an EMBL/GenBank/DDBJ whole genome shotgun (WGS) entry which is preliminary data.</text>
</comment>
<organism evidence="2 3">
    <name type="scientific">Brevibacterium marinum</name>
    <dbReference type="NCBI Taxonomy" id="418643"/>
    <lineage>
        <taxon>Bacteria</taxon>
        <taxon>Bacillati</taxon>
        <taxon>Actinomycetota</taxon>
        <taxon>Actinomycetes</taxon>
        <taxon>Micrococcales</taxon>
        <taxon>Brevibacteriaceae</taxon>
        <taxon>Brevibacterium</taxon>
    </lineage>
</organism>
<dbReference type="AlphaFoldDB" id="A0A846RW78"/>
<evidence type="ECO:0000256" key="1">
    <source>
        <dbReference type="SAM" id="MobiDB-lite"/>
    </source>
</evidence>
<reference evidence="2 3" key="1">
    <citation type="submission" date="2020-03" db="EMBL/GenBank/DDBJ databases">
        <title>Sequencing the genomes of 1000 actinobacteria strains.</title>
        <authorList>
            <person name="Klenk H.-P."/>
        </authorList>
    </citation>
    <scope>NUCLEOTIDE SEQUENCE [LARGE SCALE GENOMIC DNA]</scope>
    <source>
        <strain evidence="2 3">DSM 18964</strain>
    </source>
</reference>
<keyword evidence="3" id="KW-1185">Reference proteome</keyword>
<accession>A0A846RW78</accession>